<proteinExistence type="predicted"/>
<dbReference type="Pfam" id="PF07898">
    <property type="entry name" value="DUF1676"/>
    <property type="match status" value="1"/>
</dbReference>
<evidence type="ECO:0000256" key="2">
    <source>
        <dbReference type="SAM" id="SignalP"/>
    </source>
</evidence>
<keyword evidence="1" id="KW-0812">Transmembrane</keyword>
<feature type="transmembrane region" description="Helical" evidence="1">
    <location>
        <begin position="210"/>
        <end position="230"/>
    </location>
</feature>
<accession>A0A9P0IYH1</accession>
<reference evidence="3" key="1">
    <citation type="submission" date="2022-01" db="EMBL/GenBank/DDBJ databases">
        <authorList>
            <person name="King R."/>
        </authorList>
    </citation>
    <scope>NUCLEOTIDE SEQUENCE</scope>
</reference>
<dbReference type="InterPro" id="IPR012464">
    <property type="entry name" value="DUF1676"/>
</dbReference>
<feature type="chain" id="PRO_5040282486" evidence="2">
    <location>
        <begin position="21"/>
        <end position="285"/>
    </location>
</feature>
<sequence>MFKQNLKAIFVLLIIQNANSAMKKSWKSSANFASNFPKLSPFENSVLDVETEEPPVPSTKISAKLRSQEKHFADLYNSIKDSQRVAQDFGSFAYQVPQTSSEEEELDNKIPSKLLNYNLSDENEDDDNEEFDLVRNDETTEYNLGQLMNVSINSNENTVRVKLDQKSLKDIFTGRGRKHNMMERVAPLFVLPFLIQAAVIPFMLTTIKLFLMKSLFAGKIAILFFLLGALKSHQNSIYMKSLQNPPLFLKDYPSPYLPERRVETSYDGYKFDGYKVDGKPEAFIN</sequence>
<dbReference type="AlphaFoldDB" id="A0A9P0IYH1"/>
<dbReference type="OrthoDB" id="3196451at2759"/>
<feature type="signal peptide" evidence="2">
    <location>
        <begin position="1"/>
        <end position="20"/>
    </location>
</feature>
<evidence type="ECO:0000313" key="4">
    <source>
        <dbReference type="Proteomes" id="UP001153620"/>
    </source>
</evidence>
<feature type="transmembrane region" description="Helical" evidence="1">
    <location>
        <begin position="185"/>
        <end position="204"/>
    </location>
</feature>
<keyword evidence="1" id="KW-0472">Membrane</keyword>
<protein>
    <submittedName>
        <fullName evidence="3">Uncharacterized protein</fullName>
    </submittedName>
</protein>
<name>A0A9P0IYH1_9DIPT</name>
<gene>
    <name evidence="3" type="ORF">CHIRRI_LOCUS7219</name>
</gene>
<reference evidence="3" key="2">
    <citation type="submission" date="2022-10" db="EMBL/GenBank/DDBJ databases">
        <authorList>
            <consortium name="ENA_rothamsted_submissions"/>
            <consortium name="culmorum"/>
            <person name="King R."/>
        </authorList>
    </citation>
    <scope>NUCLEOTIDE SEQUENCE</scope>
</reference>
<evidence type="ECO:0000256" key="1">
    <source>
        <dbReference type="SAM" id="Phobius"/>
    </source>
</evidence>
<keyword evidence="2" id="KW-0732">Signal</keyword>
<keyword evidence="1" id="KW-1133">Transmembrane helix</keyword>
<dbReference type="Proteomes" id="UP001153620">
    <property type="component" value="Chromosome 2"/>
</dbReference>
<keyword evidence="4" id="KW-1185">Reference proteome</keyword>
<evidence type="ECO:0000313" key="3">
    <source>
        <dbReference type="EMBL" id="CAH1719971.1"/>
    </source>
</evidence>
<dbReference type="EMBL" id="OU895878">
    <property type="protein sequence ID" value="CAH1719971.1"/>
    <property type="molecule type" value="Genomic_DNA"/>
</dbReference>
<organism evidence="3 4">
    <name type="scientific">Chironomus riparius</name>
    <dbReference type="NCBI Taxonomy" id="315576"/>
    <lineage>
        <taxon>Eukaryota</taxon>
        <taxon>Metazoa</taxon>
        <taxon>Ecdysozoa</taxon>
        <taxon>Arthropoda</taxon>
        <taxon>Hexapoda</taxon>
        <taxon>Insecta</taxon>
        <taxon>Pterygota</taxon>
        <taxon>Neoptera</taxon>
        <taxon>Endopterygota</taxon>
        <taxon>Diptera</taxon>
        <taxon>Nematocera</taxon>
        <taxon>Chironomoidea</taxon>
        <taxon>Chironomidae</taxon>
        <taxon>Chironominae</taxon>
        <taxon>Chironomus</taxon>
    </lineage>
</organism>